<dbReference type="AlphaFoldDB" id="U9TNS5"/>
<dbReference type="EMBL" id="KI287710">
    <property type="protein sequence ID" value="ESA09800.1"/>
    <property type="molecule type" value="Genomic_DNA"/>
</dbReference>
<reference evidence="1" key="1">
    <citation type="submission" date="2013-07" db="EMBL/GenBank/DDBJ databases">
        <title>The genome of an arbuscular mycorrhizal fungus provides insights into the evolution of the oldest plant symbiosis.</title>
        <authorList>
            <consortium name="DOE Joint Genome Institute"/>
            <person name="Tisserant E."/>
            <person name="Malbreil M."/>
            <person name="Kuo A."/>
            <person name="Kohler A."/>
            <person name="Symeonidi A."/>
            <person name="Balestrini R."/>
            <person name="Charron P."/>
            <person name="Duensing N."/>
            <person name="Frei-dit-Frey N."/>
            <person name="Gianinazzi-Pearson V."/>
            <person name="Gilbert B."/>
            <person name="Handa Y."/>
            <person name="Hijri M."/>
            <person name="Kaul R."/>
            <person name="Kawaguchi M."/>
            <person name="Krajinski F."/>
            <person name="Lammers P."/>
            <person name="Lapierre D."/>
            <person name="Masclaux F.G."/>
            <person name="Murat C."/>
            <person name="Morin E."/>
            <person name="Ndikumana S."/>
            <person name="Pagni M."/>
            <person name="Petitpierre D."/>
            <person name="Requena N."/>
            <person name="Rosikiewicz P."/>
            <person name="Riley R."/>
            <person name="Saito K."/>
            <person name="San Clemente H."/>
            <person name="Shapiro H."/>
            <person name="van Tuinen D."/>
            <person name="Becard G."/>
            <person name="Bonfante P."/>
            <person name="Paszkowski U."/>
            <person name="Shachar-Hill Y."/>
            <person name="Young J.P."/>
            <person name="Sanders I.R."/>
            <person name="Henrissat B."/>
            <person name="Rensing S.A."/>
            <person name="Grigoriev I.V."/>
            <person name="Corradi N."/>
            <person name="Roux C."/>
            <person name="Martin F."/>
        </authorList>
    </citation>
    <scope>NUCLEOTIDE SEQUENCE</scope>
    <source>
        <strain evidence="1">DAOM 197198</strain>
    </source>
</reference>
<gene>
    <name evidence="1" type="ORF">GLOINDRAFT_324631</name>
</gene>
<dbReference type="HOGENOM" id="CLU_1826323_0_0_1"/>
<protein>
    <submittedName>
        <fullName evidence="1">Uncharacterized protein</fullName>
    </submittedName>
</protein>
<dbReference type="VEuPathDB" id="FungiDB:RhiirFUN_015237"/>
<sequence>MTQYKNFTFPLSCKRNTRNSSKTYFDFDVKKLFLLLHWTQSEKSHFYILLDDIGLKYLGRKNKTIELPLFNRYETPIRSIITYQLLYILIFLDLASALMSDNSVTSFYIWSLSFYSRILEQKQIDLLLIAETTYQRCYFSS</sequence>
<proteinExistence type="predicted"/>
<organism evidence="1">
    <name type="scientific">Rhizophagus irregularis (strain DAOM 181602 / DAOM 197198 / MUCL 43194)</name>
    <name type="common">Arbuscular mycorrhizal fungus</name>
    <name type="synonym">Glomus intraradices</name>
    <dbReference type="NCBI Taxonomy" id="747089"/>
    <lineage>
        <taxon>Eukaryota</taxon>
        <taxon>Fungi</taxon>
        <taxon>Fungi incertae sedis</taxon>
        <taxon>Mucoromycota</taxon>
        <taxon>Glomeromycotina</taxon>
        <taxon>Glomeromycetes</taxon>
        <taxon>Glomerales</taxon>
        <taxon>Glomeraceae</taxon>
        <taxon>Rhizophagus</taxon>
    </lineage>
</organism>
<accession>U9TNS5</accession>
<evidence type="ECO:0000313" key="1">
    <source>
        <dbReference type="EMBL" id="ESA09800.1"/>
    </source>
</evidence>
<name>U9TNS5_RHIID</name>